<feature type="compositionally biased region" description="Basic and acidic residues" evidence="3">
    <location>
        <begin position="120"/>
        <end position="162"/>
    </location>
</feature>
<dbReference type="PROSITE" id="PS50012">
    <property type="entry name" value="RCC1_3"/>
    <property type="match status" value="1"/>
</dbReference>
<organism evidence="5">
    <name type="scientific">Palpitomonas bilix</name>
    <dbReference type="NCBI Taxonomy" id="652834"/>
    <lineage>
        <taxon>Eukaryota</taxon>
        <taxon>Eukaryota incertae sedis</taxon>
    </lineage>
</organism>
<dbReference type="EMBL" id="HBIB01008138">
    <property type="protein sequence ID" value="CAE0242867.1"/>
    <property type="molecule type" value="Transcribed_RNA"/>
</dbReference>
<keyword evidence="1" id="KW-0677">Repeat</keyword>
<dbReference type="Gene3D" id="2.130.10.30">
    <property type="entry name" value="Regulator of chromosome condensation 1/beta-lactamase-inhibitor protein II"/>
    <property type="match status" value="1"/>
</dbReference>
<feature type="repeat" description="RCC1" evidence="2">
    <location>
        <begin position="23"/>
        <end position="74"/>
    </location>
</feature>
<gene>
    <name evidence="4" type="ORF">PBIL07802_LOCUS5030</name>
    <name evidence="5" type="ORF">PBIL07802_LOCUS5032</name>
</gene>
<accession>A0A7S3D0M1</accession>
<dbReference type="PANTHER" id="PTHR22870">
    <property type="entry name" value="REGULATOR OF CHROMOSOME CONDENSATION"/>
    <property type="match status" value="1"/>
</dbReference>
<reference evidence="5" key="1">
    <citation type="submission" date="2021-01" db="EMBL/GenBank/DDBJ databases">
        <authorList>
            <person name="Corre E."/>
            <person name="Pelletier E."/>
            <person name="Niang G."/>
            <person name="Scheremetjew M."/>
            <person name="Finn R."/>
            <person name="Kale V."/>
            <person name="Holt S."/>
            <person name="Cochrane G."/>
            <person name="Meng A."/>
            <person name="Brown T."/>
            <person name="Cohen L."/>
        </authorList>
    </citation>
    <scope>NUCLEOTIDE SEQUENCE</scope>
    <source>
        <strain evidence="5">NIES-2562</strain>
    </source>
</reference>
<dbReference type="Pfam" id="PF00415">
    <property type="entry name" value="RCC1"/>
    <property type="match status" value="1"/>
</dbReference>
<name>A0A7S3D0M1_9EUKA</name>
<sequence length="256" mass="28266">MQGEDVVSTAAGLWHSAAVTTSGELYTWGYNEDGQLLVGDYSPRFCPTRVDEMGGIPVQCVQAGNRHTAVLSTAGDVYVGGSNVAGQLSDLRVARQEEEEEEEEEEKEEEEGKQEEDEKGEEKEEGTVEKKEREGGRTKGDETHEGSKGGEENKGKDGDKDQPGISPESGVYPPSVLEGSKAVGKEKKKKKGKEWMKREIFFNFNHTSLTSGKDESGKRGYLTRERDPFPRLIDLPFDIAELKCTSHCTLFTIVVQ</sequence>
<dbReference type="EMBL" id="HBIB01008136">
    <property type="protein sequence ID" value="CAE0242865.1"/>
    <property type="molecule type" value="Transcribed_RNA"/>
</dbReference>
<feature type="compositionally biased region" description="Acidic residues" evidence="3">
    <location>
        <begin position="97"/>
        <end position="119"/>
    </location>
</feature>
<evidence type="ECO:0000256" key="1">
    <source>
        <dbReference type="ARBA" id="ARBA00022737"/>
    </source>
</evidence>
<dbReference type="InterPro" id="IPR009091">
    <property type="entry name" value="RCC1/BLIP-II"/>
</dbReference>
<proteinExistence type="predicted"/>
<evidence type="ECO:0000256" key="2">
    <source>
        <dbReference type="PROSITE-ProRule" id="PRU00235"/>
    </source>
</evidence>
<dbReference type="InterPro" id="IPR051210">
    <property type="entry name" value="Ub_ligase/GEF_domain"/>
</dbReference>
<evidence type="ECO:0000256" key="3">
    <source>
        <dbReference type="SAM" id="MobiDB-lite"/>
    </source>
</evidence>
<feature type="region of interest" description="Disordered" evidence="3">
    <location>
        <begin position="93"/>
        <end position="193"/>
    </location>
</feature>
<dbReference type="PANTHER" id="PTHR22870:SF466">
    <property type="entry name" value="ANKYRIN REPEAT-CONTAINING PROTEIN"/>
    <property type="match status" value="1"/>
</dbReference>
<dbReference type="AlphaFoldDB" id="A0A7S3D0M1"/>
<protein>
    <submittedName>
        <fullName evidence="5">Uncharacterized protein</fullName>
    </submittedName>
</protein>
<evidence type="ECO:0000313" key="5">
    <source>
        <dbReference type="EMBL" id="CAE0242867.1"/>
    </source>
</evidence>
<dbReference type="InterPro" id="IPR000408">
    <property type="entry name" value="Reg_chr_condens"/>
</dbReference>
<dbReference type="SUPFAM" id="SSF50985">
    <property type="entry name" value="RCC1/BLIP-II"/>
    <property type="match status" value="1"/>
</dbReference>
<evidence type="ECO:0000313" key="4">
    <source>
        <dbReference type="EMBL" id="CAE0242865.1"/>
    </source>
</evidence>